<keyword evidence="1" id="KW-0732">Signal</keyword>
<dbReference type="Proteomes" id="UP000003786">
    <property type="component" value="Chromosome 4"/>
</dbReference>
<accession>J4C499</accession>
<dbReference type="KEGG" id="tot:TOT_040000197"/>
<dbReference type="EMBL" id="AP011949">
    <property type="protein sequence ID" value="BAM41816.1"/>
    <property type="molecule type" value="Genomic_DNA"/>
</dbReference>
<sequence length="363" mass="42910">MKFCIFSMLLSLDFINSFHLKCYNYTRISPIYLQSYNESLFRTPLPGEEISLPKVHEPSGEYLLDKPLIEKIASLRTFIESIEINRGKKSTHKQLENDHDEVKVDEYNNDDFNKFVEITEENLEPITELLAEEDLLEEVLSTAFDNYKKSNDIESFDRLHDIAEQIAPIAAKIRKSNSEMNISRLIRCYMDGSEDVDKVLEELQKKKALNKYLLKRLDELINLAAKKFRISDKHQAMSEEFLKIIKDRIAAQRITDIRGTDLFVKTLAQCFEKETDEEWNKIIKDNIKGIEKLEEFHEWIVEGIEYCRKNNKIKDKIEKMERIMEIIVEQHPIWNPKEDYIEYESTQMGKEDYKREMDSIING</sequence>
<dbReference type="AlphaFoldDB" id="J4C499"/>
<proteinExistence type="predicted"/>
<protein>
    <recommendedName>
        <fullName evidence="4">Nucleotide exchange factor SIL1</fullName>
    </recommendedName>
</protein>
<evidence type="ECO:0008006" key="4">
    <source>
        <dbReference type="Google" id="ProtNLM"/>
    </source>
</evidence>
<evidence type="ECO:0000313" key="3">
    <source>
        <dbReference type="Proteomes" id="UP000003786"/>
    </source>
</evidence>
<name>J4C499_THEOR</name>
<dbReference type="GeneID" id="20716287"/>
<evidence type="ECO:0000256" key="1">
    <source>
        <dbReference type="SAM" id="SignalP"/>
    </source>
</evidence>
<evidence type="ECO:0000313" key="2">
    <source>
        <dbReference type="EMBL" id="BAM41816.1"/>
    </source>
</evidence>
<gene>
    <name evidence="2" type="ORF">TOT_040000197</name>
</gene>
<feature type="signal peptide" evidence="1">
    <location>
        <begin position="1"/>
        <end position="17"/>
    </location>
</feature>
<feature type="chain" id="PRO_5003777952" description="Nucleotide exchange factor SIL1" evidence="1">
    <location>
        <begin position="18"/>
        <end position="363"/>
    </location>
</feature>
<dbReference type="OMA" id="IDMSQFK"/>
<dbReference type="OrthoDB" id="361216at2759"/>
<dbReference type="eggNOG" id="ENOG502SDKB">
    <property type="taxonomic scope" value="Eukaryota"/>
</dbReference>
<dbReference type="VEuPathDB" id="PiroplasmaDB:TOT_040000197"/>
<organism evidence="2 3">
    <name type="scientific">Theileria orientalis strain Shintoku</name>
    <dbReference type="NCBI Taxonomy" id="869250"/>
    <lineage>
        <taxon>Eukaryota</taxon>
        <taxon>Sar</taxon>
        <taxon>Alveolata</taxon>
        <taxon>Apicomplexa</taxon>
        <taxon>Aconoidasida</taxon>
        <taxon>Piroplasmida</taxon>
        <taxon>Theileriidae</taxon>
        <taxon>Theileria</taxon>
    </lineage>
</organism>
<reference evidence="2 3" key="1">
    <citation type="journal article" date="2012" name="MBio">
        <title>Comparative genome analysis of three eukaryotic parasites with differing abilities to transform leukocytes reveals key mediators of Theileria-induced leukocyte transformation.</title>
        <authorList>
            <person name="Hayashida K."/>
            <person name="Hara Y."/>
            <person name="Abe T."/>
            <person name="Yamasaki C."/>
            <person name="Toyoda A."/>
            <person name="Kosuge T."/>
            <person name="Suzuki Y."/>
            <person name="Sato Y."/>
            <person name="Kawashima S."/>
            <person name="Katayama T."/>
            <person name="Wakaguri H."/>
            <person name="Inoue N."/>
            <person name="Homma K."/>
            <person name="Tada-Umezaki M."/>
            <person name="Yagi Y."/>
            <person name="Fujii Y."/>
            <person name="Habara T."/>
            <person name="Kanehisa M."/>
            <person name="Watanabe H."/>
            <person name="Ito K."/>
            <person name="Gojobori T."/>
            <person name="Sugawara H."/>
            <person name="Imanishi T."/>
            <person name="Weir W."/>
            <person name="Gardner M."/>
            <person name="Pain A."/>
            <person name="Shiels B."/>
            <person name="Hattori M."/>
            <person name="Nene V."/>
            <person name="Sugimoto C."/>
        </authorList>
    </citation>
    <scope>NUCLEOTIDE SEQUENCE [LARGE SCALE GENOMIC DNA]</scope>
    <source>
        <strain evidence="2 3">Shintoku</strain>
    </source>
</reference>
<dbReference type="RefSeq" id="XP_009692117.1">
    <property type="nucleotide sequence ID" value="XM_009693822.1"/>
</dbReference>
<keyword evidence="3" id="KW-1185">Reference proteome</keyword>